<keyword evidence="1" id="KW-0456">Lyase</keyword>
<evidence type="ECO:0000313" key="2">
    <source>
        <dbReference type="Proteomes" id="UP000614996"/>
    </source>
</evidence>
<proteinExistence type="predicted"/>
<keyword evidence="2" id="KW-1185">Reference proteome</keyword>
<evidence type="ECO:0000313" key="1">
    <source>
        <dbReference type="EMBL" id="GIL30196.1"/>
    </source>
</evidence>
<dbReference type="Proteomes" id="UP000614996">
    <property type="component" value="Unassembled WGS sequence"/>
</dbReference>
<dbReference type="InterPro" id="IPR004260">
    <property type="entry name" value="Pyr-dimer_DNA_glycosylase"/>
</dbReference>
<accession>A0A8J4AF57</accession>
<protein>
    <submittedName>
        <fullName evidence="1">Pyrimidine dimer DNA glycosylase /DNA-(Apurinic or apyrimidinic site) lyase</fullName>
    </submittedName>
</protein>
<organism evidence="1 2">
    <name type="scientific">Actinocatenispora comari</name>
    <dbReference type="NCBI Taxonomy" id="2807577"/>
    <lineage>
        <taxon>Bacteria</taxon>
        <taxon>Bacillati</taxon>
        <taxon>Actinomycetota</taxon>
        <taxon>Actinomycetes</taxon>
        <taxon>Micromonosporales</taxon>
        <taxon>Micromonosporaceae</taxon>
        <taxon>Actinocatenispora</taxon>
    </lineage>
</organism>
<gene>
    <name evidence="1" type="ORF">NUM_54500</name>
</gene>
<name>A0A8J4AF57_9ACTN</name>
<dbReference type="AlphaFoldDB" id="A0A8J4AF57"/>
<reference evidence="2" key="1">
    <citation type="journal article" date="2021" name="Int. J. Syst. Evol. Microbiol.">
        <title>Actinocatenispora comari sp. nov., an endophytic actinomycete isolated from aerial parts of Comarum salesowianum.</title>
        <authorList>
            <person name="Oyunbileg N."/>
            <person name="Iizaka Y."/>
            <person name="Hamada M."/>
            <person name="Davaapurev B.O."/>
            <person name="Fukumoto A."/>
            <person name="Tsetseg B."/>
            <person name="Kato F."/>
            <person name="Tamura T."/>
            <person name="Batkhuu J."/>
            <person name="Anzai Y."/>
        </authorList>
    </citation>
    <scope>NUCLEOTIDE SEQUENCE [LARGE SCALE GENOMIC DNA]</scope>
    <source>
        <strain evidence="2">NUM-2625</strain>
    </source>
</reference>
<dbReference type="GO" id="GO:0016829">
    <property type="term" value="F:lyase activity"/>
    <property type="evidence" value="ECO:0007669"/>
    <property type="project" value="UniProtKB-KW"/>
</dbReference>
<comment type="caution">
    <text evidence="1">The sequence shown here is derived from an EMBL/GenBank/DDBJ whole genome shotgun (WGS) entry which is preliminary data.</text>
</comment>
<dbReference type="Pfam" id="PF03013">
    <property type="entry name" value="Pyr_excise"/>
    <property type="match status" value="1"/>
</dbReference>
<dbReference type="RefSeq" id="WP_207127826.1">
    <property type="nucleotide sequence ID" value="NZ_BOPO01000113.1"/>
</dbReference>
<dbReference type="EMBL" id="BOPO01000113">
    <property type="protein sequence ID" value="GIL30196.1"/>
    <property type="molecule type" value="Genomic_DNA"/>
</dbReference>
<sequence length="143" mass="16358">MRLWSLHPRYLDRQGLVACWREALLAQRVLVRPGRGYTNHPQLHRFRAQPEPVAAIGRYLAGLADEADQRGYRFDRGRIEQRPGTVARIPVTRGQLDHERRHLAAKLADRNPDRAVLLPAVPSPHPSFVVVAGPVEDWERTPR</sequence>